<dbReference type="InterPro" id="IPR017853">
    <property type="entry name" value="GH"/>
</dbReference>
<comment type="caution">
    <text evidence="7">The sequence shown here is derived from an EMBL/GenBank/DDBJ whole genome shotgun (WGS) entry which is preliminary data.</text>
</comment>
<dbReference type="Gene3D" id="2.60.120.430">
    <property type="entry name" value="Galactose-binding lectin"/>
    <property type="match status" value="1"/>
</dbReference>
<dbReference type="Pfam" id="PF01915">
    <property type="entry name" value="Glyco_hydro_3_C"/>
    <property type="match status" value="1"/>
</dbReference>
<evidence type="ECO:0000259" key="6">
    <source>
        <dbReference type="Pfam" id="PF18559"/>
    </source>
</evidence>
<feature type="signal peptide" evidence="3">
    <location>
        <begin position="1"/>
        <end position="28"/>
    </location>
</feature>
<dbReference type="GO" id="GO:0008422">
    <property type="term" value="F:beta-glucosidase activity"/>
    <property type="evidence" value="ECO:0007669"/>
    <property type="project" value="TreeGrafter"/>
</dbReference>
<dbReference type="Pfam" id="PF18559">
    <property type="entry name" value="Exop_C"/>
    <property type="match status" value="1"/>
</dbReference>
<name>S9NZT0_CYSF2</name>
<accession>S9NZT0</accession>
<dbReference type="InterPro" id="IPR041443">
    <property type="entry name" value="Exop_C"/>
</dbReference>
<keyword evidence="3" id="KW-0732">Signal</keyword>
<organism evidence="7 8">
    <name type="scientific">Cystobacter fuscus (strain ATCC 25194 / DSM 2262 / NBRC 100088 / M29)</name>
    <dbReference type="NCBI Taxonomy" id="1242864"/>
    <lineage>
        <taxon>Bacteria</taxon>
        <taxon>Pseudomonadati</taxon>
        <taxon>Myxococcota</taxon>
        <taxon>Myxococcia</taxon>
        <taxon>Myxococcales</taxon>
        <taxon>Cystobacterineae</taxon>
        <taxon>Archangiaceae</taxon>
        <taxon>Cystobacter</taxon>
    </lineage>
</organism>
<dbReference type="Proteomes" id="UP000011682">
    <property type="component" value="Unassembled WGS sequence"/>
</dbReference>
<proteinExistence type="predicted"/>
<feature type="compositionally biased region" description="Pro residues" evidence="2">
    <location>
        <begin position="27"/>
        <end position="48"/>
    </location>
</feature>
<feature type="chain" id="PRO_5004554421" evidence="3">
    <location>
        <begin position="29"/>
        <end position="917"/>
    </location>
</feature>
<dbReference type="EMBL" id="ANAH02000066">
    <property type="protein sequence ID" value="EPX56386.1"/>
    <property type="molecule type" value="Genomic_DNA"/>
</dbReference>
<evidence type="ECO:0000259" key="5">
    <source>
        <dbReference type="Pfam" id="PF01915"/>
    </source>
</evidence>
<dbReference type="PANTHER" id="PTHR30620">
    <property type="entry name" value="PERIPLASMIC BETA-GLUCOSIDASE-RELATED"/>
    <property type="match status" value="1"/>
</dbReference>
<dbReference type="PROSITE" id="PS51257">
    <property type="entry name" value="PROKAR_LIPOPROTEIN"/>
    <property type="match status" value="1"/>
</dbReference>
<dbReference type="AlphaFoldDB" id="S9NZT0"/>
<evidence type="ECO:0000313" key="7">
    <source>
        <dbReference type="EMBL" id="EPX56386.1"/>
    </source>
</evidence>
<dbReference type="Gene3D" id="3.40.50.1700">
    <property type="entry name" value="Glycoside hydrolase family 3 C-terminal domain"/>
    <property type="match status" value="1"/>
</dbReference>
<feature type="domain" description="ExoP galactose-binding-like" evidence="6">
    <location>
        <begin position="755"/>
        <end position="892"/>
    </location>
</feature>
<evidence type="ECO:0000259" key="4">
    <source>
        <dbReference type="Pfam" id="PF00933"/>
    </source>
</evidence>
<feature type="domain" description="Glycoside hydrolase family 3 N-terminal" evidence="4">
    <location>
        <begin position="86"/>
        <end position="426"/>
    </location>
</feature>
<protein>
    <submittedName>
        <fullName evidence="7">Periplasmic beta-glucosidase</fullName>
    </submittedName>
</protein>
<dbReference type="SUPFAM" id="SSF52279">
    <property type="entry name" value="Beta-D-glucan exohydrolase, C-terminal domain"/>
    <property type="match status" value="1"/>
</dbReference>
<reference evidence="7" key="1">
    <citation type="submission" date="2013-05" db="EMBL/GenBank/DDBJ databases">
        <title>Genome assembly of Cystobacter fuscus DSM 2262.</title>
        <authorList>
            <person name="Sharma G."/>
            <person name="Khatri I."/>
            <person name="Kaur C."/>
            <person name="Mayilraj S."/>
            <person name="Subramanian S."/>
        </authorList>
    </citation>
    <scope>NUCLEOTIDE SEQUENCE [LARGE SCALE GENOMIC DNA]</scope>
    <source>
        <strain evidence="7">DSM 2262</strain>
    </source>
</reference>
<keyword evidence="8" id="KW-1185">Reference proteome</keyword>
<evidence type="ECO:0000313" key="8">
    <source>
        <dbReference type="Proteomes" id="UP000011682"/>
    </source>
</evidence>
<dbReference type="PRINTS" id="PR00133">
    <property type="entry name" value="GLHYDRLASE3"/>
</dbReference>
<feature type="domain" description="Glycoside hydrolase family 3 C-terminal" evidence="5">
    <location>
        <begin position="464"/>
        <end position="690"/>
    </location>
</feature>
<dbReference type="InterPro" id="IPR036881">
    <property type="entry name" value="Glyco_hydro_3_C_sf"/>
</dbReference>
<dbReference type="GO" id="GO:0009251">
    <property type="term" value="P:glucan catabolic process"/>
    <property type="evidence" value="ECO:0007669"/>
    <property type="project" value="TreeGrafter"/>
</dbReference>
<dbReference type="SUPFAM" id="SSF51445">
    <property type="entry name" value="(Trans)glycosidases"/>
    <property type="match status" value="1"/>
</dbReference>
<feature type="region of interest" description="Disordered" evidence="2">
    <location>
        <begin position="23"/>
        <end position="60"/>
    </location>
</feature>
<evidence type="ECO:0000256" key="1">
    <source>
        <dbReference type="ARBA" id="ARBA00022801"/>
    </source>
</evidence>
<dbReference type="eggNOG" id="COG1472">
    <property type="taxonomic scope" value="Bacteria"/>
</dbReference>
<dbReference type="PANTHER" id="PTHR30620:SF77">
    <property type="entry name" value="LYSOSOMAL BETA GLUCOSIDASE-LIKE"/>
    <property type="match status" value="1"/>
</dbReference>
<dbReference type="RefSeq" id="WP_002620672.1">
    <property type="nucleotide sequence ID" value="NZ_ANAH02000066.1"/>
</dbReference>
<gene>
    <name evidence="7" type="ORF">D187_007728</name>
</gene>
<dbReference type="Gene3D" id="3.20.20.300">
    <property type="entry name" value="Glycoside hydrolase, family 3, N-terminal domain"/>
    <property type="match status" value="1"/>
</dbReference>
<evidence type="ECO:0000256" key="2">
    <source>
        <dbReference type="SAM" id="MobiDB-lite"/>
    </source>
</evidence>
<sequence length="917" mass="99417">MERLFARRKTPACALVALLALTACPSKPEPTPDPTNPGPVDPPPPPPEQAIDKPLEPLQDWPRVQSTFPRDEEMEKRIDAIVSAMTLEEKVGQMTQPEIKSITPEEVRDFHIGSVLNGGGTWPNGNKAAAIQDWTALADRYWEASMDKTANPQQIPITWGTDAVHGHNNVKGATFFPHNIGLGAARDPELLKRIGEVTAREVVSTGIDWVFGPTLAVVRDDRWGRTYEGYSEDPALVAAYGGKIVEGLQGQLGKDAKANEKVVSTPKHYLGDGGTLKGKNEGITFVTERDLLNIHGRGYITALEAGAQTVMASFSSWKDASKGESAKPYKMHAGKYLLTDVLKNKMGFDGYVISDWNALGQIKPDNSDSPISCTAANCPEAINAGVDMIMVPSDWKAFITNTLASVKKGEIKQERIDDAVRRILRVKMRAGLFTKPKPSERMTTAQVGTPEHRAVAREAVRKSLVLLKNNGNTLPLTRSAKILVAGESADSLRDQSGGWSLSWQGNDNTNENFGGGTTLWGAIQKIAPNAVLSADGALADSSYDVAVVVLGEIPYAEGYGDIGDNFTLEYSNIRLSNSGGAPFKGKRDLELLNSLKAKGVKKIVTVLYSGRPLYTNRELNRSDAFVAAFLPGSEGDGLADVLFKKEDGSVHFDFTGKLSYSWPKSACQTAVNRLDASYEPLYPYGYGLTYAQGQEQGALEEASPAKGCGASDLPTDTTNQPLVIFERGNQNSWVMRIGADPKWDIEVRQATGESTQTLQGELIATPTGDRVGSQWAGIEATWTKAGQILMQASGERRNLQAYRNSNSSVVFDLKMSEYPTSGVTARVDTPWPQRAELDVTEAFKALPLGEWTEVALPLVCFRDENVNYQEVDTPLLLTTSGTMKLTIANIRWVPNKPGTVTCASTPAPVAFPGNGQP</sequence>
<dbReference type="InterPro" id="IPR036962">
    <property type="entry name" value="Glyco_hydro_3_N_sf"/>
</dbReference>
<dbReference type="InterPro" id="IPR001764">
    <property type="entry name" value="Glyco_hydro_3_N"/>
</dbReference>
<dbReference type="InterPro" id="IPR051915">
    <property type="entry name" value="Cellulose_Degrad_GH3"/>
</dbReference>
<keyword evidence="1" id="KW-0378">Hydrolase</keyword>
<dbReference type="OrthoDB" id="9781691at2"/>
<dbReference type="Pfam" id="PF00933">
    <property type="entry name" value="Glyco_hydro_3"/>
    <property type="match status" value="1"/>
</dbReference>
<evidence type="ECO:0000256" key="3">
    <source>
        <dbReference type="SAM" id="SignalP"/>
    </source>
</evidence>
<dbReference type="InterPro" id="IPR002772">
    <property type="entry name" value="Glyco_hydro_3_C"/>
</dbReference>